<gene>
    <name evidence="6" type="ORF">LY90DRAFT_673363</name>
</gene>
<feature type="compositionally biased region" description="Basic and acidic residues" evidence="3">
    <location>
        <begin position="342"/>
        <end position="352"/>
    </location>
</feature>
<dbReference type="Proteomes" id="UP000193920">
    <property type="component" value="Unassembled WGS sequence"/>
</dbReference>
<evidence type="ECO:0000256" key="2">
    <source>
        <dbReference type="PROSITE-ProRule" id="PRU00192"/>
    </source>
</evidence>
<protein>
    <recommendedName>
        <fullName evidence="5">SH3 domain-containing protein</fullName>
    </recommendedName>
</protein>
<evidence type="ECO:0000256" key="3">
    <source>
        <dbReference type="SAM" id="MobiDB-lite"/>
    </source>
</evidence>
<dbReference type="Gene3D" id="2.30.30.40">
    <property type="entry name" value="SH3 Domains"/>
    <property type="match status" value="1"/>
</dbReference>
<dbReference type="OrthoDB" id="5595608at2759"/>
<evidence type="ECO:0000313" key="6">
    <source>
        <dbReference type="EMBL" id="ORY33659.1"/>
    </source>
</evidence>
<name>A0A1Y2BFS4_9FUNG</name>
<evidence type="ECO:0000259" key="5">
    <source>
        <dbReference type="PROSITE" id="PS50002"/>
    </source>
</evidence>
<dbReference type="EMBL" id="MCOG01000159">
    <property type="protein sequence ID" value="ORY33659.1"/>
    <property type="molecule type" value="Genomic_DNA"/>
</dbReference>
<feature type="region of interest" description="Disordered" evidence="3">
    <location>
        <begin position="313"/>
        <end position="352"/>
    </location>
</feature>
<accession>A0A1Y2BFS4</accession>
<dbReference type="InterPro" id="IPR036028">
    <property type="entry name" value="SH3-like_dom_sf"/>
</dbReference>
<organism evidence="6 7">
    <name type="scientific">Neocallimastix californiae</name>
    <dbReference type="NCBI Taxonomy" id="1754190"/>
    <lineage>
        <taxon>Eukaryota</taxon>
        <taxon>Fungi</taxon>
        <taxon>Fungi incertae sedis</taxon>
        <taxon>Chytridiomycota</taxon>
        <taxon>Chytridiomycota incertae sedis</taxon>
        <taxon>Neocallimastigomycetes</taxon>
        <taxon>Neocallimastigales</taxon>
        <taxon>Neocallimastigaceae</taxon>
        <taxon>Neocallimastix</taxon>
    </lineage>
</organism>
<dbReference type="AlphaFoldDB" id="A0A1Y2BFS4"/>
<keyword evidence="1 2" id="KW-0728">SH3 domain</keyword>
<dbReference type="InterPro" id="IPR001452">
    <property type="entry name" value="SH3_domain"/>
</dbReference>
<proteinExistence type="predicted"/>
<keyword evidence="4" id="KW-0472">Membrane</keyword>
<dbReference type="PROSITE" id="PS50002">
    <property type="entry name" value="SH3"/>
    <property type="match status" value="1"/>
</dbReference>
<sequence>METQYLIYAGLGCLLFIVILLLLLACHHRTNKYELERKPSESLFSTKRGINTSGLFGVESNNKDSEELSDKDIQIIDGDNIIEFEKSLENYRDIENDPDKAFIANLCERMEYDLKEKIKHGHCVCFKVPLRTKVIRDHGPSIENSDELSLKVDDVVLLTKIFDDGWAFGSRAKGRLREGAFPICCLENRYDLFRLLPKRENYDNFFNIDRYSSIRLCKNNLYQYYYHPVISSMKSYNNNSSKSKATILDIAPLEKENDISNYGFDILNETNNRKGINNNFSAINSERTIRLPDLSKRPLSYEEKVLSLKRSLERRQRSMRDSNKTINESDNNVNVNNNSSNDNDHSNQKSQN</sequence>
<feature type="compositionally biased region" description="Low complexity" evidence="3">
    <location>
        <begin position="328"/>
        <end position="341"/>
    </location>
</feature>
<reference evidence="6 7" key="1">
    <citation type="submission" date="2016-08" db="EMBL/GenBank/DDBJ databases">
        <title>A Parts List for Fungal Cellulosomes Revealed by Comparative Genomics.</title>
        <authorList>
            <consortium name="DOE Joint Genome Institute"/>
            <person name="Haitjema C.H."/>
            <person name="Gilmore S.P."/>
            <person name="Henske J.K."/>
            <person name="Solomon K.V."/>
            <person name="De Groot R."/>
            <person name="Kuo A."/>
            <person name="Mondo S.J."/>
            <person name="Salamov A.A."/>
            <person name="Labutti K."/>
            <person name="Zhao Z."/>
            <person name="Chiniquy J."/>
            <person name="Barry K."/>
            <person name="Brewer H.M."/>
            <person name="Purvine S.O."/>
            <person name="Wright A.T."/>
            <person name="Boxma B."/>
            <person name="Van Alen T."/>
            <person name="Hackstein J.H."/>
            <person name="Baker S.E."/>
            <person name="Grigoriev I.V."/>
            <person name="O'Malley M.A."/>
        </authorList>
    </citation>
    <scope>NUCLEOTIDE SEQUENCE [LARGE SCALE GENOMIC DNA]</scope>
    <source>
        <strain evidence="6 7">G1</strain>
    </source>
</reference>
<evidence type="ECO:0000256" key="1">
    <source>
        <dbReference type="ARBA" id="ARBA00022443"/>
    </source>
</evidence>
<comment type="caution">
    <text evidence="6">The sequence shown here is derived from an EMBL/GenBank/DDBJ whole genome shotgun (WGS) entry which is preliminary data.</text>
</comment>
<feature type="compositionally biased region" description="Basic and acidic residues" evidence="3">
    <location>
        <begin position="313"/>
        <end position="323"/>
    </location>
</feature>
<keyword evidence="7" id="KW-1185">Reference proteome</keyword>
<dbReference type="SUPFAM" id="SSF50044">
    <property type="entry name" value="SH3-domain"/>
    <property type="match status" value="1"/>
</dbReference>
<feature type="transmembrane region" description="Helical" evidence="4">
    <location>
        <begin position="6"/>
        <end position="26"/>
    </location>
</feature>
<dbReference type="CDD" id="cd00174">
    <property type="entry name" value="SH3"/>
    <property type="match status" value="1"/>
</dbReference>
<keyword evidence="4" id="KW-1133">Transmembrane helix</keyword>
<evidence type="ECO:0000256" key="4">
    <source>
        <dbReference type="SAM" id="Phobius"/>
    </source>
</evidence>
<evidence type="ECO:0000313" key="7">
    <source>
        <dbReference type="Proteomes" id="UP000193920"/>
    </source>
</evidence>
<feature type="domain" description="SH3" evidence="5">
    <location>
        <begin position="127"/>
        <end position="191"/>
    </location>
</feature>
<keyword evidence="4" id="KW-0812">Transmembrane</keyword>